<reference evidence="2" key="1">
    <citation type="journal article" date="2018" name="BMC Genomics">
        <title>Genomic insights into host adaptation between the wheat stripe rust pathogen (Puccinia striiformis f. sp. tritici) and the barley stripe rust pathogen (Puccinia striiformis f. sp. hordei).</title>
        <authorList>
            <person name="Xia C."/>
            <person name="Wang M."/>
            <person name="Yin C."/>
            <person name="Cornejo O.E."/>
            <person name="Hulbert S.H."/>
            <person name="Chen X."/>
        </authorList>
    </citation>
    <scope>NUCLEOTIDE SEQUENCE [LARGE SCALE GENOMIC DNA]</scope>
    <source>
        <strain evidence="2">93-210</strain>
    </source>
</reference>
<protein>
    <submittedName>
        <fullName evidence="1">Uncharacterized protein</fullName>
    </submittedName>
</protein>
<sequence>MPVEEAGNVLIMVLSYYQLTKDVDWLKKHYNTLKQWAQFLVDDGLVPAEQLSSDDFAGKLANQTNLALKAIVGIGAMSQIALATGDQDTGSKLRLTAEDYIAKWAKFALADNGQHTKLAYQLNDSWGTLYNLFADRLLNLKLVPHSIYETQDKFYPSVSNDYGVPLDSRHTWAKTDWQMFAAAASISIQTRDLFTSKLVKFLQANKVNAGFPDLYETQTAEYPGRSSTSTWRIEFINRPVVGGHFAILALDKANKANGVAEFPFKARAS</sequence>
<comment type="caution">
    <text evidence="1">The sequence shown here is derived from an EMBL/GenBank/DDBJ whole genome shotgun (WGS) entry which is preliminary data.</text>
</comment>
<dbReference type="Proteomes" id="UP001060170">
    <property type="component" value="Chromosome 2"/>
</dbReference>
<reference evidence="2" key="2">
    <citation type="journal article" date="2018" name="Mol. Plant Microbe Interact.">
        <title>Genome sequence resources for the wheat stripe rust pathogen (Puccinia striiformis f. sp. tritici) and the barley stripe rust pathogen (Puccinia striiformis f. sp. hordei).</title>
        <authorList>
            <person name="Xia C."/>
            <person name="Wang M."/>
            <person name="Yin C."/>
            <person name="Cornejo O.E."/>
            <person name="Hulbert S.H."/>
            <person name="Chen X."/>
        </authorList>
    </citation>
    <scope>NUCLEOTIDE SEQUENCE [LARGE SCALE GENOMIC DNA]</scope>
    <source>
        <strain evidence="2">93-210</strain>
    </source>
</reference>
<proteinExistence type="predicted"/>
<dbReference type="EMBL" id="CM045866">
    <property type="protein sequence ID" value="KAI7961077.1"/>
    <property type="molecule type" value="Genomic_DNA"/>
</dbReference>
<accession>A0ACC0EUQ3</accession>
<evidence type="ECO:0000313" key="2">
    <source>
        <dbReference type="Proteomes" id="UP001060170"/>
    </source>
</evidence>
<gene>
    <name evidence="1" type="ORF">MJO28_001566</name>
</gene>
<evidence type="ECO:0000313" key="1">
    <source>
        <dbReference type="EMBL" id="KAI7961077.1"/>
    </source>
</evidence>
<reference evidence="1 2" key="3">
    <citation type="journal article" date="2022" name="Microbiol. Spectr.">
        <title>Folding features and dynamics of 3D genome architecture in plant fungal pathogens.</title>
        <authorList>
            <person name="Xia C."/>
        </authorList>
    </citation>
    <scope>NUCLEOTIDE SEQUENCE [LARGE SCALE GENOMIC DNA]</scope>
    <source>
        <strain evidence="1 2">93-210</strain>
    </source>
</reference>
<name>A0ACC0EUQ3_9BASI</name>
<keyword evidence="2" id="KW-1185">Reference proteome</keyword>
<organism evidence="1 2">
    <name type="scientific">Puccinia striiformis f. sp. tritici</name>
    <dbReference type="NCBI Taxonomy" id="168172"/>
    <lineage>
        <taxon>Eukaryota</taxon>
        <taxon>Fungi</taxon>
        <taxon>Dikarya</taxon>
        <taxon>Basidiomycota</taxon>
        <taxon>Pucciniomycotina</taxon>
        <taxon>Pucciniomycetes</taxon>
        <taxon>Pucciniales</taxon>
        <taxon>Pucciniaceae</taxon>
        <taxon>Puccinia</taxon>
    </lineage>
</organism>